<dbReference type="GO" id="GO:0005576">
    <property type="term" value="C:extracellular region"/>
    <property type="evidence" value="ECO:0007669"/>
    <property type="project" value="UniProtKB-SubCell"/>
</dbReference>
<evidence type="ECO:0000256" key="2">
    <source>
        <dbReference type="ARBA" id="ARBA00004613"/>
    </source>
</evidence>
<keyword evidence="6" id="KW-0812">Transmembrane</keyword>
<dbReference type="Gene3D" id="2.10.25.10">
    <property type="entry name" value="Laminin"/>
    <property type="match status" value="5"/>
</dbReference>
<dbReference type="PROSITE" id="PS50234">
    <property type="entry name" value="VWFA"/>
    <property type="match status" value="2"/>
</dbReference>
<dbReference type="CDD" id="cd01472">
    <property type="entry name" value="vWA_collagen"/>
    <property type="match status" value="1"/>
</dbReference>
<protein>
    <submittedName>
        <fullName evidence="23">Collagen alpha-1(XII) chain</fullName>
    </submittedName>
</protein>
<keyword evidence="24" id="KW-1185">Reference proteome</keyword>
<keyword evidence="10 19" id="KW-0863">Zinc-finger</keyword>
<feature type="disulfide bond" evidence="18">
    <location>
        <begin position="293"/>
        <end position="302"/>
    </location>
</feature>
<dbReference type="SUPFAM" id="SSF53300">
    <property type="entry name" value="vWA-like"/>
    <property type="match status" value="2"/>
</dbReference>
<dbReference type="PANTHER" id="PTHR24020:SF87">
    <property type="entry name" value="COLLAGEN ALPHA-1(VI) CHAIN-LIKE"/>
    <property type="match status" value="1"/>
</dbReference>
<comment type="caution">
    <text evidence="18">Lacks conserved residue(s) required for the propagation of feature annotation.</text>
</comment>
<feature type="domain" description="THAP-type" evidence="22">
    <location>
        <begin position="576"/>
        <end position="678"/>
    </location>
</feature>
<feature type="disulfide bond" evidence="18">
    <location>
        <begin position="333"/>
        <end position="342"/>
    </location>
</feature>
<dbReference type="FunFam" id="2.10.25.10:FF:000391">
    <property type="entry name" value="Weary, isoform C"/>
    <property type="match status" value="1"/>
</dbReference>
<name>A0A2B4R586_STYPI</name>
<reference evidence="24" key="1">
    <citation type="journal article" date="2017" name="bioRxiv">
        <title>Comparative analysis of the genomes of Stylophora pistillata and Acropora digitifera provides evidence for extensive differences between species of corals.</title>
        <authorList>
            <person name="Voolstra C.R."/>
            <person name="Li Y."/>
            <person name="Liew Y.J."/>
            <person name="Baumgarten S."/>
            <person name="Zoccola D."/>
            <person name="Flot J.-F."/>
            <person name="Tambutte S."/>
            <person name="Allemand D."/>
            <person name="Aranda M."/>
        </authorList>
    </citation>
    <scope>NUCLEOTIDE SEQUENCE [LARGE SCALE GENOMIC DNA]</scope>
</reference>
<dbReference type="FunFam" id="2.10.25.10:FF:000327">
    <property type="entry name" value="neurogenic locus notch homolog protein 4"/>
    <property type="match status" value="1"/>
</dbReference>
<evidence type="ECO:0000256" key="18">
    <source>
        <dbReference type="PROSITE-ProRule" id="PRU00076"/>
    </source>
</evidence>
<dbReference type="InterPro" id="IPR001881">
    <property type="entry name" value="EGF-like_Ca-bd_dom"/>
</dbReference>
<evidence type="ECO:0000256" key="9">
    <source>
        <dbReference type="ARBA" id="ARBA00022737"/>
    </source>
</evidence>
<keyword evidence="8" id="KW-0732">Signal</keyword>
<evidence type="ECO:0000256" key="8">
    <source>
        <dbReference type="ARBA" id="ARBA00022729"/>
    </source>
</evidence>
<evidence type="ECO:0000313" key="23">
    <source>
        <dbReference type="EMBL" id="PFX12326.1"/>
    </source>
</evidence>
<feature type="domain" description="EGF-like" evidence="20">
    <location>
        <begin position="536"/>
        <end position="572"/>
    </location>
</feature>
<dbReference type="GO" id="GO:0023052">
    <property type="term" value="P:signaling"/>
    <property type="evidence" value="ECO:0007669"/>
    <property type="project" value="UniProtKB-ARBA"/>
</dbReference>
<organism evidence="23 24">
    <name type="scientific">Stylophora pistillata</name>
    <name type="common">Smooth cauliflower coral</name>
    <dbReference type="NCBI Taxonomy" id="50429"/>
    <lineage>
        <taxon>Eukaryota</taxon>
        <taxon>Metazoa</taxon>
        <taxon>Cnidaria</taxon>
        <taxon>Anthozoa</taxon>
        <taxon>Hexacorallia</taxon>
        <taxon>Scleractinia</taxon>
        <taxon>Astrocoeniina</taxon>
        <taxon>Pocilloporidae</taxon>
        <taxon>Stylophora</taxon>
    </lineage>
</organism>
<feature type="disulfide bond" evidence="18">
    <location>
        <begin position="66"/>
        <end position="75"/>
    </location>
</feature>
<evidence type="ECO:0000256" key="14">
    <source>
        <dbReference type="ARBA" id="ARBA00023125"/>
    </source>
</evidence>
<evidence type="ECO:0000256" key="11">
    <source>
        <dbReference type="ARBA" id="ARBA00022833"/>
    </source>
</evidence>
<dbReference type="SUPFAM" id="SSF57716">
    <property type="entry name" value="Glucocorticoid receptor-like (DNA-binding domain)"/>
    <property type="match status" value="1"/>
</dbReference>
<proteinExistence type="predicted"/>
<keyword evidence="13" id="KW-1133">Transmembrane helix</keyword>
<comment type="caution">
    <text evidence="23">The sequence shown here is derived from an EMBL/GenBank/DDBJ whole genome shotgun (WGS) entry which is preliminary data.</text>
</comment>
<keyword evidence="23" id="KW-0176">Collagen</keyword>
<keyword evidence="5 18" id="KW-0245">EGF-like domain</keyword>
<dbReference type="Pfam" id="PF00008">
    <property type="entry name" value="EGF"/>
    <property type="match status" value="5"/>
</dbReference>
<accession>A0A2B4R586</accession>
<dbReference type="InterPro" id="IPR000742">
    <property type="entry name" value="EGF"/>
</dbReference>
<feature type="domain" description="EGF-like" evidence="20">
    <location>
        <begin position="267"/>
        <end position="303"/>
    </location>
</feature>
<evidence type="ECO:0000259" key="20">
    <source>
        <dbReference type="PROSITE" id="PS50026"/>
    </source>
</evidence>
<evidence type="ECO:0000313" key="24">
    <source>
        <dbReference type="Proteomes" id="UP000225706"/>
    </source>
</evidence>
<keyword evidence="3" id="KW-1003">Cell membrane</keyword>
<dbReference type="PROSITE" id="PS50950">
    <property type="entry name" value="ZF_THAP"/>
    <property type="match status" value="1"/>
</dbReference>
<dbReference type="Pfam" id="PF00092">
    <property type="entry name" value="VWA"/>
    <property type="match status" value="2"/>
</dbReference>
<evidence type="ECO:0000256" key="1">
    <source>
        <dbReference type="ARBA" id="ARBA00004251"/>
    </source>
</evidence>
<keyword evidence="17" id="KW-0325">Glycoprotein</keyword>
<keyword evidence="9" id="KW-0677">Repeat</keyword>
<dbReference type="InterPro" id="IPR000152">
    <property type="entry name" value="EGF-type_Asp/Asn_hydroxyl_site"/>
</dbReference>
<keyword evidence="7" id="KW-0479">Metal-binding</keyword>
<dbReference type="InterPro" id="IPR050525">
    <property type="entry name" value="ECM_Assembly_Org"/>
</dbReference>
<keyword evidence="16 18" id="KW-1015">Disulfide bond</keyword>
<dbReference type="OrthoDB" id="6132182at2759"/>
<dbReference type="GO" id="GO:0008270">
    <property type="term" value="F:zinc ion binding"/>
    <property type="evidence" value="ECO:0007669"/>
    <property type="project" value="UniProtKB-KW"/>
</dbReference>
<keyword evidence="14 19" id="KW-0238">DNA-binding</keyword>
<evidence type="ECO:0000256" key="6">
    <source>
        <dbReference type="ARBA" id="ARBA00022692"/>
    </source>
</evidence>
<feature type="domain" description="EGF-like" evidence="20">
    <location>
        <begin position="305"/>
        <end position="343"/>
    </location>
</feature>
<dbReference type="PROSITE" id="PS00010">
    <property type="entry name" value="ASX_HYDROXYL"/>
    <property type="match status" value="2"/>
</dbReference>
<keyword evidence="4" id="KW-0964">Secreted</keyword>
<evidence type="ECO:0000256" key="15">
    <source>
        <dbReference type="ARBA" id="ARBA00023136"/>
    </source>
</evidence>
<gene>
    <name evidence="23" type="primary">COL12A1</name>
    <name evidence="23" type="ORF">AWC38_SpisGene23738</name>
</gene>
<evidence type="ECO:0000256" key="13">
    <source>
        <dbReference type="ARBA" id="ARBA00022989"/>
    </source>
</evidence>
<dbReference type="InterPro" id="IPR036465">
    <property type="entry name" value="vWFA_dom_sf"/>
</dbReference>
<sequence length="887" mass="97679">PSVCEPNPCKNGGKCLAVGYNTYNCTCPAGIGGVNCTEDIVNECDSAPCKNGGTCRDLLGAFKCNCTEKFSGKECEIACSSQRFNLVFLVDGSGSIELQGKGNFQRSKDFLISLVREFEIGPNQTNVATVLYSQHYRIIHRLDTFYTLAGVENAIQGMDFPSDGTRTGQGLNVIRNDILKNLGPARGDVPKIVVVLTDGLSKDSIVGPARALRDVGVTIFSVGVGCCYYKPELNEMATDPDQDHVFEAKFSDLQRIAGSLRENICSAIDVCRNNPCENNGICTSLANDFHCNCTSSWTGKNCSIDVDECTANVTKCSENQLCHNYPGGSRCLCSDGLYDHNCTIRCNETKADVLFLVDSSGSINQADKNNYQRIKDFIKGFVKAVVIGPNDTRIGLATFSSQNSFRVRFNFSEYYATHELVNAVQSIPYDAGGTYTGAALSTIRTHLFSMAREGIPKILIILTDGKSEDDVSGPSKSLRDEGVHIVSIGVGNAVYSELADMASEPDNKNVFNATFESLFNIFDTLQETVCKVVQNNIDPCLSSPCQNKGKCKRFLNGFNCTCPAGFTGEICDSIQEPNKCSPSPCLNGGQCKNTNQTFRCFCARGYYGNRCEFVRAQWVKFVQRHRVDFGEPVAKHASLCSAHFEQSCYEGSLAFSLDGMTQIKRNKVLIKGSVPTRHAVLPEGPEVLTDRKRRQRALVRSFVRLKLSTDVEVDLMSVEIYTKDGELMHSAQIHQEEEENLSEESMEKDIRVDPDTPEYDEPKFIVFYIIVLHIFTLFCFKCKESSPTATMKQDGTMVTVTQSCSKCHDNYIWKSQPTVLGKYPAGNILLSFAVLMAGASINKANETGGSQQTELEGAKRCFSYLQRLGLTIGIFVSDRHRGIAKWS</sequence>
<dbReference type="FunFam" id="2.10.25.10:FF:000066">
    <property type="entry name" value="FAT atypical cadherin 4"/>
    <property type="match status" value="1"/>
</dbReference>
<feature type="disulfide bond" evidence="18">
    <location>
        <begin position="27"/>
        <end position="36"/>
    </location>
</feature>
<dbReference type="PANTHER" id="PTHR24020">
    <property type="entry name" value="COLLAGEN ALPHA"/>
    <property type="match status" value="1"/>
</dbReference>
<dbReference type="FunFam" id="2.10.25.10:FF:000321">
    <property type="entry name" value="Protein delta homolog 1"/>
    <property type="match status" value="1"/>
</dbReference>
<evidence type="ECO:0000256" key="12">
    <source>
        <dbReference type="ARBA" id="ARBA00022837"/>
    </source>
</evidence>
<dbReference type="InterPro" id="IPR002035">
    <property type="entry name" value="VWF_A"/>
</dbReference>
<feature type="domain" description="EGF-like" evidence="20">
    <location>
        <begin position="576"/>
        <end position="612"/>
    </location>
</feature>
<dbReference type="GO" id="GO:0005886">
    <property type="term" value="C:plasma membrane"/>
    <property type="evidence" value="ECO:0007669"/>
    <property type="project" value="UniProtKB-SubCell"/>
</dbReference>
<dbReference type="FunFam" id="3.40.50.410:FF:000004">
    <property type="entry name" value="collagen alpha-6(VI) chain"/>
    <property type="match status" value="1"/>
</dbReference>
<keyword evidence="11" id="KW-0862">Zinc</keyword>
<evidence type="ECO:0000259" key="22">
    <source>
        <dbReference type="PROSITE" id="PS50950"/>
    </source>
</evidence>
<evidence type="ECO:0000256" key="7">
    <source>
        <dbReference type="ARBA" id="ARBA00022723"/>
    </source>
</evidence>
<feature type="disulfide bond" evidence="18">
    <location>
        <begin position="562"/>
        <end position="571"/>
    </location>
</feature>
<dbReference type="SMART" id="SM00179">
    <property type="entry name" value="EGF_CA"/>
    <property type="match status" value="6"/>
</dbReference>
<dbReference type="CDD" id="cd00054">
    <property type="entry name" value="EGF_CA"/>
    <property type="match status" value="6"/>
</dbReference>
<dbReference type="GO" id="GO:0007154">
    <property type="term" value="P:cell communication"/>
    <property type="evidence" value="ECO:0007669"/>
    <property type="project" value="UniProtKB-ARBA"/>
</dbReference>
<dbReference type="SMART" id="SM00692">
    <property type="entry name" value="DM3"/>
    <property type="match status" value="1"/>
</dbReference>
<dbReference type="PROSITE" id="PS00022">
    <property type="entry name" value="EGF_1"/>
    <property type="match status" value="5"/>
</dbReference>
<keyword evidence="15" id="KW-0472">Membrane</keyword>
<evidence type="ECO:0000256" key="19">
    <source>
        <dbReference type="PROSITE-ProRule" id="PRU00309"/>
    </source>
</evidence>
<evidence type="ECO:0000259" key="21">
    <source>
        <dbReference type="PROSITE" id="PS50234"/>
    </source>
</evidence>
<feature type="domain" description="EGF-like" evidence="20">
    <location>
        <begin position="40"/>
        <end position="76"/>
    </location>
</feature>
<evidence type="ECO:0000256" key="4">
    <source>
        <dbReference type="ARBA" id="ARBA00022525"/>
    </source>
</evidence>
<dbReference type="PROSITE" id="PS50026">
    <property type="entry name" value="EGF_3"/>
    <property type="match status" value="6"/>
</dbReference>
<feature type="disulfide bond" evidence="18">
    <location>
        <begin position="602"/>
        <end position="611"/>
    </location>
</feature>
<evidence type="ECO:0000256" key="3">
    <source>
        <dbReference type="ARBA" id="ARBA00022475"/>
    </source>
</evidence>
<dbReference type="SUPFAM" id="SSF57196">
    <property type="entry name" value="EGF/Laminin"/>
    <property type="match status" value="5"/>
</dbReference>
<comment type="subcellular location">
    <subcellularLocation>
        <location evidence="1">Cell membrane</location>
        <topology evidence="1">Single-pass type I membrane protein</topology>
    </subcellularLocation>
    <subcellularLocation>
        <location evidence="2">Secreted</location>
    </subcellularLocation>
</comment>
<evidence type="ECO:0000256" key="10">
    <source>
        <dbReference type="ARBA" id="ARBA00022771"/>
    </source>
</evidence>
<dbReference type="AlphaFoldDB" id="A0A2B4R586"/>
<dbReference type="GO" id="GO:0005509">
    <property type="term" value="F:calcium ion binding"/>
    <property type="evidence" value="ECO:0007669"/>
    <property type="project" value="InterPro"/>
</dbReference>
<dbReference type="PROSITE" id="PS01186">
    <property type="entry name" value="EGF_2"/>
    <property type="match status" value="2"/>
</dbReference>
<dbReference type="SMART" id="SM00327">
    <property type="entry name" value="VWA"/>
    <property type="match status" value="2"/>
</dbReference>
<dbReference type="EMBL" id="LSMT01001436">
    <property type="protein sequence ID" value="PFX12326.1"/>
    <property type="molecule type" value="Genomic_DNA"/>
</dbReference>
<feature type="non-terminal residue" evidence="23">
    <location>
        <position position="1"/>
    </location>
</feature>
<evidence type="ECO:0000256" key="5">
    <source>
        <dbReference type="ARBA" id="ARBA00022536"/>
    </source>
</evidence>
<dbReference type="Gene3D" id="3.40.50.410">
    <property type="entry name" value="von Willebrand factor, type A domain"/>
    <property type="match status" value="2"/>
</dbReference>
<feature type="domain" description="VWFA" evidence="21">
    <location>
        <begin position="85"/>
        <end position="264"/>
    </location>
</feature>
<dbReference type="GO" id="GO:0005581">
    <property type="term" value="C:collagen trimer"/>
    <property type="evidence" value="ECO:0007669"/>
    <property type="project" value="UniProtKB-KW"/>
</dbReference>
<dbReference type="GO" id="GO:0003677">
    <property type="term" value="F:DNA binding"/>
    <property type="evidence" value="ECO:0007669"/>
    <property type="project" value="UniProtKB-UniRule"/>
</dbReference>
<dbReference type="SMART" id="SM00181">
    <property type="entry name" value="EGF"/>
    <property type="match status" value="6"/>
</dbReference>
<dbReference type="InterPro" id="IPR006612">
    <property type="entry name" value="THAP_Znf"/>
</dbReference>
<dbReference type="Proteomes" id="UP000225706">
    <property type="component" value="Unassembled WGS sequence"/>
</dbReference>
<feature type="domain" description="VWFA" evidence="21">
    <location>
        <begin position="352"/>
        <end position="525"/>
    </location>
</feature>
<keyword evidence="12" id="KW-0106">Calcium</keyword>
<evidence type="ECO:0000256" key="16">
    <source>
        <dbReference type="ARBA" id="ARBA00023157"/>
    </source>
</evidence>
<feature type="domain" description="EGF-like" evidence="20">
    <location>
        <begin position="1"/>
        <end position="37"/>
    </location>
</feature>
<evidence type="ECO:0000256" key="17">
    <source>
        <dbReference type="ARBA" id="ARBA00023180"/>
    </source>
</evidence>
<dbReference type="PRINTS" id="PR00453">
    <property type="entry name" value="VWFADOMAIN"/>
</dbReference>